<evidence type="ECO:0000256" key="5">
    <source>
        <dbReference type="SAM" id="MobiDB-lite"/>
    </source>
</evidence>
<dbReference type="AlphaFoldDB" id="A0A9D4JNX0"/>
<evidence type="ECO:0000313" key="6">
    <source>
        <dbReference type="EMBL" id="KAH3817339.1"/>
    </source>
</evidence>
<feature type="compositionally biased region" description="Basic and acidic residues" evidence="5">
    <location>
        <begin position="272"/>
        <end position="286"/>
    </location>
</feature>
<keyword evidence="7" id="KW-1185">Reference proteome</keyword>
<dbReference type="PANTHER" id="PTHR13105">
    <property type="entry name" value="MYELOID LEUKEMIA FACTOR"/>
    <property type="match status" value="1"/>
</dbReference>
<protein>
    <recommendedName>
        <fullName evidence="8">Myeloid leukemia factor 1</fullName>
    </recommendedName>
</protein>
<dbReference type="EMBL" id="JAIWYP010000005">
    <property type="protein sequence ID" value="KAH3817339.1"/>
    <property type="molecule type" value="Genomic_DNA"/>
</dbReference>
<evidence type="ECO:0000256" key="3">
    <source>
        <dbReference type="ARBA" id="ARBA00022490"/>
    </source>
</evidence>
<feature type="compositionally biased region" description="Basic and acidic residues" evidence="5">
    <location>
        <begin position="43"/>
        <end position="53"/>
    </location>
</feature>
<dbReference type="InterPro" id="IPR019376">
    <property type="entry name" value="Myeloid_leukemia_factor"/>
</dbReference>
<accession>A0A9D4JNX0</accession>
<gene>
    <name evidence="6" type="ORF">DPMN_118872</name>
</gene>
<keyword evidence="3" id="KW-0963">Cytoplasm</keyword>
<dbReference type="Proteomes" id="UP000828390">
    <property type="component" value="Unassembled WGS sequence"/>
</dbReference>
<dbReference type="OrthoDB" id="8707547at2759"/>
<feature type="region of interest" description="Disordered" evidence="5">
    <location>
        <begin position="153"/>
        <end position="286"/>
    </location>
</feature>
<evidence type="ECO:0008006" key="8">
    <source>
        <dbReference type="Google" id="ProtNLM"/>
    </source>
</evidence>
<reference evidence="6" key="2">
    <citation type="submission" date="2020-11" db="EMBL/GenBank/DDBJ databases">
        <authorList>
            <person name="McCartney M.A."/>
            <person name="Auch B."/>
            <person name="Kono T."/>
            <person name="Mallez S."/>
            <person name="Becker A."/>
            <person name="Gohl D.M."/>
            <person name="Silverstein K.A.T."/>
            <person name="Koren S."/>
            <person name="Bechman K.B."/>
            <person name="Herman A."/>
            <person name="Abrahante J.E."/>
            <person name="Garbe J."/>
        </authorList>
    </citation>
    <scope>NUCLEOTIDE SEQUENCE</scope>
    <source>
        <strain evidence="6">Duluth1</strain>
        <tissue evidence="6">Whole animal</tissue>
    </source>
</reference>
<feature type="region of interest" description="Disordered" evidence="5">
    <location>
        <begin position="36"/>
        <end position="57"/>
    </location>
</feature>
<comment type="subcellular location">
    <subcellularLocation>
        <location evidence="1">Cytoplasm</location>
    </subcellularLocation>
</comment>
<feature type="compositionally biased region" description="Basic and acidic residues" evidence="5">
    <location>
        <begin position="207"/>
        <end position="247"/>
    </location>
</feature>
<dbReference type="GO" id="GO:0005737">
    <property type="term" value="C:cytoplasm"/>
    <property type="evidence" value="ECO:0007669"/>
    <property type="project" value="UniProtKB-SubCell"/>
</dbReference>
<evidence type="ECO:0000256" key="2">
    <source>
        <dbReference type="ARBA" id="ARBA00008332"/>
    </source>
</evidence>
<comment type="caution">
    <text evidence="6">The sequence shown here is derived from an EMBL/GenBank/DDBJ whole genome shotgun (WGS) entry which is preliminary data.</text>
</comment>
<dbReference type="Pfam" id="PF10248">
    <property type="entry name" value="Mlf1IP"/>
    <property type="match status" value="1"/>
</dbReference>
<sequence>MAGRSMFRQFDEDPFFADHRDHLRQMEDMFQSPFRGLGALEDGGGRRGGRDRGAAGASNELAPFSDFGFGNIFGNVSKMMEDMNRGFSEAVQRAGNGANGAAFHQASFMSYRNDGQGPPKVFQASTASKFGPGGVRETRKSLRDSERELEKMSIGHHIHDRGHEVEKHRNTRSGRTEELQNYHNLDEKDAEAFDQEWRNKTRTAFKGLEDVERRGGNLREIRDRRYEDEYPSDRDRRQSDRRERGGEKQLALPAPRAPTGNDARSPTGSEARGSEHWGRSRGRERS</sequence>
<name>A0A9D4JNX0_DREPO</name>
<comment type="similarity">
    <text evidence="2">Belongs to the MLF family.</text>
</comment>
<proteinExistence type="inferred from homology"/>
<reference evidence="6" key="1">
    <citation type="journal article" date="2019" name="bioRxiv">
        <title>The Genome of the Zebra Mussel, Dreissena polymorpha: A Resource for Invasive Species Research.</title>
        <authorList>
            <person name="McCartney M.A."/>
            <person name="Auch B."/>
            <person name="Kono T."/>
            <person name="Mallez S."/>
            <person name="Zhang Y."/>
            <person name="Obille A."/>
            <person name="Becker A."/>
            <person name="Abrahante J.E."/>
            <person name="Garbe J."/>
            <person name="Badalamenti J.P."/>
            <person name="Herman A."/>
            <person name="Mangelson H."/>
            <person name="Liachko I."/>
            <person name="Sullivan S."/>
            <person name="Sone E.D."/>
            <person name="Koren S."/>
            <person name="Silverstein K.A.T."/>
            <person name="Beckman K.B."/>
            <person name="Gohl D.M."/>
        </authorList>
    </citation>
    <scope>NUCLEOTIDE SEQUENCE</scope>
    <source>
        <strain evidence="6">Duluth1</strain>
        <tissue evidence="6">Whole animal</tissue>
    </source>
</reference>
<evidence type="ECO:0000256" key="1">
    <source>
        <dbReference type="ARBA" id="ARBA00004496"/>
    </source>
</evidence>
<feature type="compositionally biased region" description="Basic and acidic residues" evidence="5">
    <location>
        <begin position="161"/>
        <end position="199"/>
    </location>
</feature>
<organism evidence="6 7">
    <name type="scientific">Dreissena polymorpha</name>
    <name type="common">Zebra mussel</name>
    <name type="synonym">Mytilus polymorpha</name>
    <dbReference type="NCBI Taxonomy" id="45954"/>
    <lineage>
        <taxon>Eukaryota</taxon>
        <taxon>Metazoa</taxon>
        <taxon>Spiralia</taxon>
        <taxon>Lophotrochozoa</taxon>
        <taxon>Mollusca</taxon>
        <taxon>Bivalvia</taxon>
        <taxon>Autobranchia</taxon>
        <taxon>Heteroconchia</taxon>
        <taxon>Euheterodonta</taxon>
        <taxon>Imparidentia</taxon>
        <taxon>Neoheterodontei</taxon>
        <taxon>Myida</taxon>
        <taxon>Dreissenoidea</taxon>
        <taxon>Dreissenidae</taxon>
        <taxon>Dreissena</taxon>
    </lineage>
</organism>
<evidence type="ECO:0000256" key="4">
    <source>
        <dbReference type="ARBA" id="ARBA00022553"/>
    </source>
</evidence>
<evidence type="ECO:0000313" key="7">
    <source>
        <dbReference type="Proteomes" id="UP000828390"/>
    </source>
</evidence>
<keyword evidence="4" id="KW-0597">Phosphoprotein</keyword>